<reference evidence="2" key="1">
    <citation type="submission" date="2017-06" db="EMBL/GenBank/DDBJ databases">
        <title>Novel phages from South African skin metaviromes.</title>
        <authorList>
            <person name="van Zyl L.J."/>
            <person name="Abrahams Y."/>
            <person name="Stander E.A."/>
            <person name="Kirby B.M."/>
            <person name="Clavaud C."/>
            <person name="Farcet C."/>
            <person name="Breton L."/>
            <person name="Trindade M.I."/>
        </authorList>
    </citation>
    <scope>NUCLEOTIDE SEQUENCE</scope>
</reference>
<keyword evidence="1" id="KW-1133">Transmembrane helix</keyword>
<sequence length="89" mass="9973">MEETLERDIYHRLGGIEAKIDDFRTVRETANQANATAKQALTLGQRNETEIKDMRTETSNNRRWLIATIAGSALSMASVIVAIISLLIR</sequence>
<keyword evidence="1" id="KW-0812">Transmembrane</keyword>
<proteinExistence type="predicted"/>
<evidence type="ECO:0000256" key="1">
    <source>
        <dbReference type="SAM" id="Phobius"/>
    </source>
</evidence>
<feature type="transmembrane region" description="Helical" evidence="1">
    <location>
        <begin position="64"/>
        <end position="88"/>
    </location>
</feature>
<name>A0A2H4J2P0_9CAUD</name>
<keyword evidence="1" id="KW-0472">Membrane</keyword>
<dbReference type="EMBL" id="MF417871">
    <property type="protein sequence ID" value="ASN68113.1"/>
    <property type="molecule type" value="Genomic_DNA"/>
</dbReference>
<evidence type="ECO:0000313" key="2">
    <source>
        <dbReference type="EMBL" id="ASN68113.1"/>
    </source>
</evidence>
<protein>
    <submittedName>
        <fullName evidence="2">Uncharacterized protein</fullName>
    </submittedName>
</protein>
<organism evidence="2">
    <name type="scientific">uncultured Caudovirales phage</name>
    <dbReference type="NCBI Taxonomy" id="2100421"/>
    <lineage>
        <taxon>Viruses</taxon>
        <taxon>Duplodnaviria</taxon>
        <taxon>Heunggongvirae</taxon>
        <taxon>Uroviricota</taxon>
        <taxon>Caudoviricetes</taxon>
        <taxon>Peduoviridae</taxon>
        <taxon>Maltschvirus</taxon>
        <taxon>Maltschvirus maltsch</taxon>
    </lineage>
</organism>
<gene>
    <name evidence="2" type="ORF">8F11_78</name>
</gene>
<accession>A0A2H4J2P0</accession>